<dbReference type="Pfam" id="PF02458">
    <property type="entry name" value="Transferase"/>
    <property type="match status" value="1"/>
</dbReference>
<dbReference type="Gene3D" id="3.30.559.10">
    <property type="entry name" value="Chloramphenicol acetyltransferase-like domain"/>
    <property type="match status" value="2"/>
</dbReference>
<dbReference type="GO" id="GO:0016746">
    <property type="term" value="F:acyltransferase activity"/>
    <property type="evidence" value="ECO:0007669"/>
    <property type="project" value="UniProtKB-KW"/>
</dbReference>
<name>A0ABD3DFH4_9LAMI</name>
<dbReference type="PANTHER" id="PTHR31623">
    <property type="entry name" value="F21J9.9"/>
    <property type="match status" value="1"/>
</dbReference>
<sequence length="447" mass="49217">MDVEIVSVEMIKPSSPTPNHLRDFKLCLLDQLIPADYAPIVIFYPTQPNPNVLEKLALLKKSLSETLSHFFPLTGSIKDDLSIDCDDQGARFITAKVKSCLLSDFLDSPDLKSIAKFLPCGMARKASDCVTNIQVSVFECGGISIGICISHKILDGAALSTFLKSWAGFASPSGDKKPVSPDFSASSRFPADGSWLKDASMAMWGSLMKKGEFVTRRFVFDGSAIEILKEMATGLTGIRPTRVETVSGFIWKCLMTVCEERYGFRKSCLMTHLVNLRKRAVPSFSEQSIGNLTWVASAKYDAKNENLELSELANGVRKCVSKIDGEFVKILGSGEEGWKMMKKCLKRIKGFGCEDNVDHIGFTSWCKMGFYEVDFGFGRPVWVSSIDASGPFFMNLVVLIDGGFGGGIEAWVTLDEQEMSMLEQNQEFQAFSSFNPSPLNVISNGDA</sequence>
<proteinExistence type="inferred from homology"/>
<evidence type="ECO:0000256" key="1">
    <source>
        <dbReference type="ARBA" id="ARBA00009861"/>
    </source>
</evidence>
<protein>
    <submittedName>
        <fullName evidence="4">Uncharacterized protein</fullName>
    </submittedName>
</protein>
<evidence type="ECO:0000256" key="3">
    <source>
        <dbReference type="ARBA" id="ARBA00023315"/>
    </source>
</evidence>
<dbReference type="InterPro" id="IPR023213">
    <property type="entry name" value="CAT-like_dom_sf"/>
</dbReference>
<dbReference type="EMBL" id="JAVIJP010000017">
    <property type="protein sequence ID" value="KAL3641090.1"/>
    <property type="molecule type" value="Genomic_DNA"/>
</dbReference>
<reference evidence="5" key="1">
    <citation type="journal article" date="2024" name="IScience">
        <title>Strigolactones Initiate the Formation of Haustorium-like Structures in Castilleja.</title>
        <authorList>
            <person name="Buerger M."/>
            <person name="Peterson D."/>
            <person name="Chory J."/>
        </authorList>
    </citation>
    <scope>NUCLEOTIDE SEQUENCE [LARGE SCALE GENOMIC DNA]</scope>
</reference>
<comment type="similarity">
    <text evidence="1">Belongs to the plant acyltransferase family.</text>
</comment>
<dbReference type="AlphaFoldDB" id="A0ABD3DFH4"/>
<keyword evidence="5" id="KW-1185">Reference proteome</keyword>
<keyword evidence="3" id="KW-0012">Acyltransferase</keyword>
<comment type="caution">
    <text evidence="4">The sequence shown here is derived from an EMBL/GenBank/DDBJ whole genome shotgun (WGS) entry which is preliminary data.</text>
</comment>
<dbReference type="PANTHER" id="PTHR31623:SF105">
    <property type="entry name" value="VINORINE SYNTHASE-LIKE"/>
    <property type="match status" value="1"/>
</dbReference>
<accession>A0ABD3DFH4</accession>
<keyword evidence="2" id="KW-0808">Transferase</keyword>
<organism evidence="4 5">
    <name type="scientific">Castilleja foliolosa</name>
    <dbReference type="NCBI Taxonomy" id="1961234"/>
    <lineage>
        <taxon>Eukaryota</taxon>
        <taxon>Viridiplantae</taxon>
        <taxon>Streptophyta</taxon>
        <taxon>Embryophyta</taxon>
        <taxon>Tracheophyta</taxon>
        <taxon>Spermatophyta</taxon>
        <taxon>Magnoliopsida</taxon>
        <taxon>eudicotyledons</taxon>
        <taxon>Gunneridae</taxon>
        <taxon>Pentapetalae</taxon>
        <taxon>asterids</taxon>
        <taxon>lamiids</taxon>
        <taxon>Lamiales</taxon>
        <taxon>Orobanchaceae</taxon>
        <taxon>Pedicularideae</taxon>
        <taxon>Castillejinae</taxon>
        <taxon>Castilleja</taxon>
    </lineage>
</organism>
<evidence type="ECO:0000256" key="2">
    <source>
        <dbReference type="ARBA" id="ARBA00022679"/>
    </source>
</evidence>
<dbReference type="Proteomes" id="UP001632038">
    <property type="component" value="Unassembled WGS sequence"/>
</dbReference>
<evidence type="ECO:0000313" key="5">
    <source>
        <dbReference type="Proteomes" id="UP001632038"/>
    </source>
</evidence>
<evidence type="ECO:0000313" key="4">
    <source>
        <dbReference type="EMBL" id="KAL3641090.1"/>
    </source>
</evidence>
<gene>
    <name evidence="4" type="ORF">CASFOL_016058</name>
</gene>